<evidence type="ECO:0000256" key="2">
    <source>
        <dbReference type="ARBA" id="ARBA00022679"/>
    </source>
</evidence>
<comment type="caution">
    <text evidence="15">The sequence shown here is derived from an EMBL/GenBank/DDBJ whole genome shotgun (WGS) entry which is preliminary data.</text>
</comment>
<keyword evidence="4 6" id="KW-0804">Transcription</keyword>
<name>K1XIP9_9BACT</name>
<dbReference type="InterPro" id="IPR037033">
    <property type="entry name" value="DNA-dir_RNAP_su2_hyb_sf"/>
</dbReference>
<dbReference type="Gene3D" id="3.90.1110.10">
    <property type="entry name" value="RNA polymerase Rpb2, domain 2"/>
    <property type="match status" value="1"/>
</dbReference>
<feature type="domain" description="DNA-directed RNA polymerase subunit 2 hybrid-binding" evidence="10">
    <location>
        <begin position="775"/>
        <end position="1159"/>
    </location>
</feature>
<dbReference type="PANTHER" id="PTHR20856">
    <property type="entry name" value="DNA-DIRECTED RNA POLYMERASE I SUBUNIT 2"/>
    <property type="match status" value="1"/>
</dbReference>
<gene>
    <name evidence="6" type="primary">rpoB</name>
    <name evidence="15" type="ORF">ACD_80C00124G0009</name>
</gene>
<dbReference type="Pfam" id="PF00562">
    <property type="entry name" value="RNA_pol_Rpb2_6"/>
    <property type="match status" value="1"/>
</dbReference>
<protein>
    <recommendedName>
        <fullName evidence="6 8">DNA-directed RNA polymerase subunit beta</fullName>
        <shortName evidence="6">RNAP subunit beta</shortName>
        <ecNumber evidence="6 8">2.7.7.6</ecNumber>
    </recommendedName>
    <alternativeName>
        <fullName evidence="6">RNA polymerase subunit beta</fullName>
    </alternativeName>
    <alternativeName>
        <fullName evidence="6">Transcriptase subunit beta</fullName>
    </alternativeName>
</protein>
<evidence type="ECO:0000259" key="14">
    <source>
        <dbReference type="Pfam" id="PF10385"/>
    </source>
</evidence>
<dbReference type="InterPro" id="IPR007120">
    <property type="entry name" value="DNA-dir_RNAP_su2_dom"/>
</dbReference>
<dbReference type="Gene3D" id="2.40.270.10">
    <property type="entry name" value="DNA-directed RNA polymerase, subunit 2, domain 6"/>
    <property type="match status" value="2"/>
</dbReference>
<evidence type="ECO:0000313" key="15">
    <source>
        <dbReference type="EMBL" id="EKD25066.1"/>
    </source>
</evidence>
<evidence type="ECO:0000256" key="6">
    <source>
        <dbReference type="HAMAP-Rule" id="MF_01321"/>
    </source>
</evidence>
<feature type="domain" description="DNA-directed RNA polymerase beta subunit external 1" evidence="14">
    <location>
        <begin position="656"/>
        <end position="712"/>
    </location>
</feature>
<dbReference type="CDD" id="cd00653">
    <property type="entry name" value="RNA_pol_B_RPB2"/>
    <property type="match status" value="1"/>
</dbReference>
<feature type="domain" description="RNA polymerase Rpb2" evidence="13">
    <location>
        <begin position="509"/>
        <end position="577"/>
    </location>
</feature>
<sequence length="1299" mass="147532">MKSKKTSQNKKEAKKTKKPVAKKVSKPVAKKVSKPVVKKASKPVAKKVSRPAVKKISKPIVKKVAKPVAKQAKPIAKQASTPIAAPKNIENLHHTAINKQIKTFSKQSKKQIPEIFKDFYREWDRIFLRSPKKFAAFPDLLDLQKRGYDDFIKKYINKLFNNINPVWDIAWEKMYVEIDDIKISEPIDDAKTCKKKELTYGGIITGKVKLNEIHDDGKKKTEKTLFSKRANIGILPLMTPSASYIINGVERVIISQIIRSYGIFFAKKEFRYSFKVIPENGPWLEIQTEKSGVVVARINKSRKFPITTLLRIFGIENDESIRAHFKDSFDEEDFNYLEVTLKKDTTTDALSAAEFVYNKIRPGELIDPESALNYIKNQFLSTERIFVGRIARRKINAKLGIKKPLDGDIANIFDGEDLIGALKYLFNISNFKKWYHTDDSDHLSNKRIRSMGEILYAHLQPVMRKFVKSIKGKLSILNLENPLKITDLVNFKIVDNAVKSFFATSQLSQFLDQINPLSEIEHKRRITALGPWGLKRETAKFEVRDVHPSHYGRICPIETPEGQNIGLVIYQSLYSRVNDEWFLETPALKIYRELPAKREVLINRIAHRDIHELDAKGKELKGVIVKEDHYIDDKAAKEIEKTYGKLWKSIGVKPFFTDEVEYISPELDEKCCIADATTPIDAYNNITEVRVAARQFNEMGMFHVRDVTHVDVNPSQIFSPNTSLIPFVDHNDAVRASIATNQQRQALPLLKNDPPLVGTGLEKDIVQMTHAVIKAEADGEVIYVDGKRVKVKYKTGIKEYPLIVFARSNSKSCMTQIPRVSLGEKLQKWDLIAEGPCSVNGEMALGKNLRVAFMPWKGYNYEDAIVISQRLVKDDDLSSIQIEEYEIEVADTKLGPEETTNDIPGVSMNKLRNLDDEGVIRIWSIVKWWDIVIGKITPKSEGELTPEEKLIQAIFGDKSKNVKDTSLYVPSGSSEGKVIDVVVLDAKKWDNLMAGVRKKIKVYVASTRKIEVGDKLAGKHGNKGIISIVVPEEDMPFTEDGKPVDVVLNPLGVISRMNMGQLFESQLGYIAKHFGVQFAVPTFSKFSSEDLTEFTKMCGMEDLKFNIYNGEDGRKYDQKVTVGYMHILKLVHMVEDKIHARSVGPYSLITQQPLGGKSRQGGQRFWEMEVRALEAYSAVYTLQEMLTVKSDDVIGRNKLYESIIKGQKPKIGGLPESFNLLTFLFKGLCQNIEPLSIEELEIVQEDRIKKIVNLGLSWVMKSSAVGEGEETVTEEDVAQEKEEIIDNVIQEMQDFWELE</sequence>
<dbReference type="GO" id="GO:0003899">
    <property type="term" value="F:DNA-directed RNA polymerase activity"/>
    <property type="evidence" value="ECO:0007669"/>
    <property type="project" value="UniProtKB-UniRule"/>
</dbReference>
<dbReference type="InterPro" id="IPR015712">
    <property type="entry name" value="DNA-dir_RNA_pol_su2"/>
</dbReference>
<dbReference type="Gene3D" id="2.30.150.10">
    <property type="entry name" value="DNA-directed RNA polymerase, beta subunit, external 1 domain"/>
    <property type="match status" value="1"/>
</dbReference>
<evidence type="ECO:0000256" key="8">
    <source>
        <dbReference type="RuleBase" id="RU363031"/>
    </source>
</evidence>
<keyword evidence="1 6" id="KW-0240">DNA-directed RNA polymerase</keyword>
<dbReference type="GO" id="GO:0032549">
    <property type="term" value="F:ribonucleoside binding"/>
    <property type="evidence" value="ECO:0007669"/>
    <property type="project" value="InterPro"/>
</dbReference>
<dbReference type="EMBL" id="AMFJ01036131">
    <property type="protein sequence ID" value="EKD25066.1"/>
    <property type="molecule type" value="Genomic_DNA"/>
</dbReference>
<dbReference type="Pfam" id="PF04561">
    <property type="entry name" value="RNA_pol_Rpb2_2"/>
    <property type="match status" value="1"/>
</dbReference>
<dbReference type="Gene3D" id="2.40.50.150">
    <property type="match status" value="1"/>
</dbReference>
<accession>K1XIP9</accession>
<dbReference type="GO" id="GO:0000428">
    <property type="term" value="C:DNA-directed RNA polymerase complex"/>
    <property type="evidence" value="ECO:0007669"/>
    <property type="project" value="UniProtKB-KW"/>
</dbReference>
<evidence type="ECO:0000259" key="12">
    <source>
        <dbReference type="Pfam" id="PF04561"/>
    </source>
</evidence>
<organism evidence="15">
    <name type="scientific">uncultured bacterium</name>
    <name type="common">gcode 4</name>
    <dbReference type="NCBI Taxonomy" id="1234023"/>
    <lineage>
        <taxon>Bacteria</taxon>
        <taxon>environmental samples</taxon>
    </lineage>
</organism>
<dbReference type="GO" id="GO:0006351">
    <property type="term" value="P:DNA-templated transcription"/>
    <property type="evidence" value="ECO:0007669"/>
    <property type="project" value="UniProtKB-UniRule"/>
</dbReference>
<evidence type="ECO:0000259" key="11">
    <source>
        <dbReference type="Pfam" id="PF04560"/>
    </source>
</evidence>
<dbReference type="Gene3D" id="3.90.1100.10">
    <property type="match status" value="2"/>
</dbReference>
<dbReference type="Gene3D" id="3.90.1800.10">
    <property type="entry name" value="RNA polymerase alpha subunit dimerisation domain"/>
    <property type="match status" value="1"/>
</dbReference>
<evidence type="ECO:0000256" key="7">
    <source>
        <dbReference type="RuleBase" id="RU000434"/>
    </source>
</evidence>
<dbReference type="Gene3D" id="2.40.50.100">
    <property type="match status" value="1"/>
</dbReference>
<feature type="domain" description="RNA polymerase Rpb2" evidence="11">
    <location>
        <begin position="1161"/>
        <end position="1232"/>
    </location>
</feature>
<evidence type="ECO:0000256" key="9">
    <source>
        <dbReference type="SAM" id="MobiDB-lite"/>
    </source>
</evidence>
<dbReference type="Pfam" id="PF10385">
    <property type="entry name" value="RNA_pol_Rpb2_45"/>
    <property type="match status" value="1"/>
</dbReference>
<dbReference type="HAMAP" id="MF_01321">
    <property type="entry name" value="RNApol_bact_RpoB"/>
    <property type="match status" value="1"/>
</dbReference>
<dbReference type="PROSITE" id="PS01166">
    <property type="entry name" value="RNA_POL_BETA"/>
    <property type="match status" value="1"/>
</dbReference>
<feature type="region of interest" description="Disordered" evidence="9">
    <location>
        <begin position="1"/>
        <end position="52"/>
    </location>
</feature>
<dbReference type="Pfam" id="PF04560">
    <property type="entry name" value="RNA_pol_Rpb2_7"/>
    <property type="match status" value="1"/>
</dbReference>
<comment type="catalytic activity">
    <reaction evidence="5 6 8">
        <text>RNA(n) + a ribonucleoside 5'-triphosphate = RNA(n+1) + diphosphate</text>
        <dbReference type="Rhea" id="RHEA:21248"/>
        <dbReference type="Rhea" id="RHEA-COMP:14527"/>
        <dbReference type="Rhea" id="RHEA-COMP:17342"/>
        <dbReference type="ChEBI" id="CHEBI:33019"/>
        <dbReference type="ChEBI" id="CHEBI:61557"/>
        <dbReference type="ChEBI" id="CHEBI:140395"/>
        <dbReference type="EC" id="2.7.7.6"/>
    </reaction>
</comment>
<keyword evidence="2 6" id="KW-0808">Transferase</keyword>
<dbReference type="InterPro" id="IPR007642">
    <property type="entry name" value="RNA_pol_Rpb2_2"/>
</dbReference>
<dbReference type="InterPro" id="IPR037034">
    <property type="entry name" value="RNA_pol_Rpb2_2_sf"/>
</dbReference>
<dbReference type="InterPro" id="IPR019462">
    <property type="entry name" value="DNA-dir_RNA_pol_bsu_external_1"/>
</dbReference>
<dbReference type="InterPro" id="IPR007645">
    <property type="entry name" value="RNA_pol_Rpb2_3"/>
</dbReference>
<dbReference type="InterPro" id="IPR007121">
    <property type="entry name" value="RNA_pol_bsu_CS"/>
</dbReference>
<evidence type="ECO:0000256" key="5">
    <source>
        <dbReference type="ARBA" id="ARBA00048552"/>
    </source>
</evidence>
<comment type="similarity">
    <text evidence="6 7">Belongs to the RNA polymerase beta chain family.</text>
</comment>
<comment type="subunit">
    <text evidence="6 8">The RNAP catalytic core consists of 2 alpha, 1 beta, 1 beta' and 1 omega subunit. When a sigma factor is associated with the core the holoenzyme is formed, which can initiate transcription.</text>
</comment>
<evidence type="ECO:0000256" key="3">
    <source>
        <dbReference type="ARBA" id="ARBA00022695"/>
    </source>
</evidence>
<dbReference type="GO" id="GO:0003677">
    <property type="term" value="F:DNA binding"/>
    <property type="evidence" value="ECO:0007669"/>
    <property type="project" value="UniProtKB-UniRule"/>
</dbReference>
<dbReference type="InterPro" id="IPR007641">
    <property type="entry name" value="RNA_pol_Rpb2_7"/>
</dbReference>
<dbReference type="InterPro" id="IPR014724">
    <property type="entry name" value="RNA_pol_RPB2_OB-fold"/>
</dbReference>
<proteinExistence type="inferred from homology"/>
<dbReference type="EC" id="2.7.7.6" evidence="6 8"/>
<evidence type="ECO:0000256" key="4">
    <source>
        <dbReference type="ARBA" id="ARBA00023163"/>
    </source>
</evidence>
<evidence type="ECO:0000259" key="13">
    <source>
        <dbReference type="Pfam" id="PF04565"/>
    </source>
</evidence>
<reference evidence="15" key="1">
    <citation type="journal article" date="2012" name="Science">
        <title>Fermentation, hydrogen, and sulfur metabolism in multiple uncultivated bacterial phyla.</title>
        <authorList>
            <person name="Wrighton K.C."/>
            <person name="Thomas B.C."/>
            <person name="Sharon I."/>
            <person name="Miller C.S."/>
            <person name="Castelle C.J."/>
            <person name="VerBerkmoes N.C."/>
            <person name="Wilkins M.J."/>
            <person name="Hettich R.L."/>
            <person name="Lipton M.S."/>
            <person name="Williams K.H."/>
            <person name="Long P.E."/>
            <person name="Banfield J.F."/>
        </authorList>
    </citation>
    <scope>NUCLEOTIDE SEQUENCE [LARGE SCALE GENOMIC DNA]</scope>
</reference>
<dbReference type="InterPro" id="IPR010243">
    <property type="entry name" value="RNA_pol_bsu_bac"/>
</dbReference>
<comment type="function">
    <text evidence="6 8">DNA-dependent RNA polymerase catalyzes the transcription of DNA into RNA using the four ribonucleoside triphosphates as substrates.</text>
</comment>
<dbReference type="SUPFAM" id="SSF64484">
    <property type="entry name" value="beta and beta-prime subunits of DNA dependent RNA-polymerase"/>
    <property type="match status" value="1"/>
</dbReference>
<evidence type="ECO:0000256" key="1">
    <source>
        <dbReference type="ARBA" id="ARBA00022478"/>
    </source>
</evidence>
<keyword evidence="3 6" id="KW-0548">Nucleotidyltransferase</keyword>
<feature type="domain" description="RNA polymerase Rpb2" evidence="12">
    <location>
        <begin position="275"/>
        <end position="449"/>
    </location>
</feature>
<dbReference type="Pfam" id="PF04565">
    <property type="entry name" value="RNA_pol_Rpb2_3"/>
    <property type="match status" value="1"/>
</dbReference>
<dbReference type="InterPro" id="IPR042107">
    <property type="entry name" value="DNA-dir_RNA_pol_bsu_ext_1_sf"/>
</dbReference>
<evidence type="ECO:0000259" key="10">
    <source>
        <dbReference type="Pfam" id="PF00562"/>
    </source>
</evidence>